<evidence type="ECO:0000256" key="6">
    <source>
        <dbReference type="ARBA" id="ARBA00023002"/>
    </source>
</evidence>
<evidence type="ECO:0000256" key="2">
    <source>
        <dbReference type="ARBA" id="ARBA00005179"/>
    </source>
</evidence>
<comment type="similarity">
    <text evidence="3">Belongs to the cytochrome P450 family.</text>
</comment>
<dbReference type="Proteomes" id="UP001305647">
    <property type="component" value="Unassembled WGS sequence"/>
</dbReference>
<dbReference type="GO" id="GO:0016705">
    <property type="term" value="F:oxidoreductase activity, acting on paired donors, with incorporation or reduction of molecular oxygen"/>
    <property type="evidence" value="ECO:0007669"/>
    <property type="project" value="InterPro"/>
</dbReference>
<dbReference type="GO" id="GO:0020037">
    <property type="term" value="F:heme binding"/>
    <property type="evidence" value="ECO:0007669"/>
    <property type="project" value="InterPro"/>
</dbReference>
<dbReference type="EMBL" id="MU863628">
    <property type="protein sequence ID" value="KAK4103425.1"/>
    <property type="molecule type" value="Genomic_DNA"/>
</dbReference>
<protein>
    <submittedName>
        <fullName evidence="10">Cytochrome P450</fullName>
    </submittedName>
</protein>
<keyword evidence="4 9" id="KW-0349">Heme</keyword>
<dbReference type="PRINTS" id="PR00385">
    <property type="entry name" value="P450"/>
</dbReference>
<organism evidence="10 11">
    <name type="scientific">Parathielavia hyrcaniae</name>
    <dbReference type="NCBI Taxonomy" id="113614"/>
    <lineage>
        <taxon>Eukaryota</taxon>
        <taxon>Fungi</taxon>
        <taxon>Dikarya</taxon>
        <taxon>Ascomycota</taxon>
        <taxon>Pezizomycotina</taxon>
        <taxon>Sordariomycetes</taxon>
        <taxon>Sordariomycetidae</taxon>
        <taxon>Sordariales</taxon>
        <taxon>Chaetomiaceae</taxon>
        <taxon>Parathielavia</taxon>
    </lineage>
</organism>
<dbReference type="InterPro" id="IPR001128">
    <property type="entry name" value="Cyt_P450"/>
</dbReference>
<reference evidence="10" key="1">
    <citation type="journal article" date="2023" name="Mol. Phylogenet. Evol.">
        <title>Genome-scale phylogeny and comparative genomics of the fungal order Sordariales.</title>
        <authorList>
            <person name="Hensen N."/>
            <person name="Bonometti L."/>
            <person name="Westerberg I."/>
            <person name="Brannstrom I.O."/>
            <person name="Guillou S."/>
            <person name="Cros-Aarteil S."/>
            <person name="Calhoun S."/>
            <person name="Haridas S."/>
            <person name="Kuo A."/>
            <person name="Mondo S."/>
            <person name="Pangilinan J."/>
            <person name="Riley R."/>
            <person name="LaButti K."/>
            <person name="Andreopoulos B."/>
            <person name="Lipzen A."/>
            <person name="Chen C."/>
            <person name="Yan M."/>
            <person name="Daum C."/>
            <person name="Ng V."/>
            <person name="Clum A."/>
            <person name="Steindorff A."/>
            <person name="Ohm R.A."/>
            <person name="Martin F."/>
            <person name="Silar P."/>
            <person name="Natvig D.O."/>
            <person name="Lalanne C."/>
            <person name="Gautier V."/>
            <person name="Ament-Velasquez S.L."/>
            <person name="Kruys A."/>
            <person name="Hutchinson M.I."/>
            <person name="Powell A.J."/>
            <person name="Barry K."/>
            <person name="Miller A.N."/>
            <person name="Grigoriev I.V."/>
            <person name="Debuchy R."/>
            <person name="Gladieux P."/>
            <person name="Hiltunen Thoren M."/>
            <person name="Johannesson H."/>
        </authorList>
    </citation>
    <scope>NUCLEOTIDE SEQUENCE</scope>
    <source>
        <strain evidence="10">CBS 757.83</strain>
    </source>
</reference>
<dbReference type="Gene3D" id="1.10.630.10">
    <property type="entry name" value="Cytochrome P450"/>
    <property type="match status" value="1"/>
</dbReference>
<dbReference type="SUPFAM" id="SSF48264">
    <property type="entry name" value="Cytochrome P450"/>
    <property type="match status" value="1"/>
</dbReference>
<dbReference type="AlphaFoldDB" id="A0AAN6Q4H4"/>
<reference evidence="10" key="2">
    <citation type="submission" date="2023-05" db="EMBL/GenBank/DDBJ databases">
        <authorList>
            <consortium name="Lawrence Berkeley National Laboratory"/>
            <person name="Steindorff A."/>
            <person name="Hensen N."/>
            <person name="Bonometti L."/>
            <person name="Westerberg I."/>
            <person name="Brannstrom I.O."/>
            <person name="Guillou S."/>
            <person name="Cros-Aarteil S."/>
            <person name="Calhoun S."/>
            <person name="Haridas S."/>
            <person name="Kuo A."/>
            <person name="Mondo S."/>
            <person name="Pangilinan J."/>
            <person name="Riley R."/>
            <person name="Labutti K."/>
            <person name="Andreopoulos B."/>
            <person name="Lipzen A."/>
            <person name="Chen C."/>
            <person name="Yanf M."/>
            <person name="Daum C."/>
            <person name="Ng V."/>
            <person name="Clum A."/>
            <person name="Ohm R."/>
            <person name="Martin F."/>
            <person name="Silar P."/>
            <person name="Natvig D."/>
            <person name="Lalanne C."/>
            <person name="Gautier V."/>
            <person name="Ament-Velasquez S.L."/>
            <person name="Kruys A."/>
            <person name="Hutchinson M.I."/>
            <person name="Powell A.J."/>
            <person name="Barry K."/>
            <person name="Miller A.N."/>
            <person name="Grigoriev I.V."/>
            <person name="Debuchy R."/>
            <person name="Gladieux P."/>
            <person name="Thoren M.H."/>
            <person name="Johannesson H."/>
        </authorList>
    </citation>
    <scope>NUCLEOTIDE SEQUENCE</scope>
    <source>
        <strain evidence="10">CBS 757.83</strain>
    </source>
</reference>
<evidence type="ECO:0000256" key="4">
    <source>
        <dbReference type="ARBA" id="ARBA00022617"/>
    </source>
</evidence>
<keyword evidence="5 9" id="KW-0479">Metal-binding</keyword>
<evidence type="ECO:0000256" key="5">
    <source>
        <dbReference type="ARBA" id="ARBA00022723"/>
    </source>
</evidence>
<dbReference type="GO" id="GO:0004497">
    <property type="term" value="F:monooxygenase activity"/>
    <property type="evidence" value="ECO:0007669"/>
    <property type="project" value="UniProtKB-KW"/>
</dbReference>
<dbReference type="Pfam" id="PF00067">
    <property type="entry name" value="p450"/>
    <property type="match status" value="1"/>
</dbReference>
<comment type="pathway">
    <text evidence="2">Secondary metabolite biosynthesis.</text>
</comment>
<dbReference type="InterPro" id="IPR050121">
    <property type="entry name" value="Cytochrome_P450_monoxygenase"/>
</dbReference>
<evidence type="ECO:0000256" key="9">
    <source>
        <dbReference type="PIRSR" id="PIRSR602403-1"/>
    </source>
</evidence>
<dbReference type="CDD" id="cd11051">
    <property type="entry name" value="CYP59-like"/>
    <property type="match status" value="1"/>
</dbReference>
<comment type="caution">
    <text evidence="10">The sequence shown here is derived from an EMBL/GenBank/DDBJ whole genome shotgun (WGS) entry which is preliminary data.</text>
</comment>
<accession>A0AAN6Q4H4</accession>
<keyword evidence="7 9" id="KW-0408">Iron</keyword>
<evidence type="ECO:0000256" key="1">
    <source>
        <dbReference type="ARBA" id="ARBA00001971"/>
    </source>
</evidence>
<proteinExistence type="inferred from homology"/>
<dbReference type="PRINTS" id="PR00465">
    <property type="entry name" value="EP450IV"/>
</dbReference>
<evidence type="ECO:0000256" key="8">
    <source>
        <dbReference type="ARBA" id="ARBA00023033"/>
    </source>
</evidence>
<dbReference type="PANTHER" id="PTHR24305">
    <property type="entry name" value="CYTOCHROME P450"/>
    <property type="match status" value="1"/>
</dbReference>
<evidence type="ECO:0000256" key="7">
    <source>
        <dbReference type="ARBA" id="ARBA00023004"/>
    </source>
</evidence>
<name>A0AAN6Q4H4_9PEZI</name>
<sequence>MAQYPSDMFPLSICTWVLQRFPHLEKNGFILIDAWPFMSPMLYVFDPEMSTQFTQVQSLPKSNDIKSEFRPLTGSKDLVTLDGPEWKFWRSVFNPGFSTKNLVAMTPAFLEEVRVFVDKLRAAAQSGEVLKIEGPATSLTIDVIARSVLGARLHSQTKEHPLQWALAKQISWLSPEYTPPSILKLVNPVRPILQWYYNRVIRNALAPSIRQNLSTQADGGGPGHGETKTVLSLAAKAYLAEKPQNTSSAQQANDEFASLAIPHLVMFLFAGHDTTATTLCFAYHLLHKHPPALARLRAEHDAVLCPDPSQAESQLTLNPQLLINALPYTTAVIKETLRLFAPAATVRQGQRGFFLTHPATGARYATEGMFVHQNSHATHHLASCGFPRPWEFLPERFLAPAAPAAEGDDDDDAAQLHVSRKNAFRPFELGPRACIGQELALLELKMILALTVRVFEIETYPAGAPAGAEVLGTYAVGHVSGHPKGGMPARVRVRV</sequence>
<evidence type="ECO:0000256" key="3">
    <source>
        <dbReference type="ARBA" id="ARBA00010617"/>
    </source>
</evidence>
<dbReference type="InterPro" id="IPR036396">
    <property type="entry name" value="Cyt_P450_sf"/>
</dbReference>
<evidence type="ECO:0000313" key="10">
    <source>
        <dbReference type="EMBL" id="KAK4103425.1"/>
    </source>
</evidence>
<gene>
    <name evidence="10" type="ORF">N658DRAFT_273588</name>
</gene>
<keyword evidence="11" id="KW-1185">Reference proteome</keyword>
<dbReference type="GO" id="GO:0005506">
    <property type="term" value="F:iron ion binding"/>
    <property type="evidence" value="ECO:0007669"/>
    <property type="project" value="InterPro"/>
</dbReference>
<evidence type="ECO:0000313" key="11">
    <source>
        <dbReference type="Proteomes" id="UP001305647"/>
    </source>
</evidence>
<dbReference type="InterPro" id="IPR002403">
    <property type="entry name" value="Cyt_P450_E_grp-IV"/>
</dbReference>
<dbReference type="PANTHER" id="PTHR24305:SF107">
    <property type="entry name" value="P450, PUTATIVE (EUROFUNG)-RELATED"/>
    <property type="match status" value="1"/>
</dbReference>
<keyword evidence="8" id="KW-0503">Monooxygenase</keyword>
<comment type="cofactor">
    <cofactor evidence="1 9">
        <name>heme</name>
        <dbReference type="ChEBI" id="CHEBI:30413"/>
    </cofactor>
</comment>
<keyword evidence="6" id="KW-0560">Oxidoreductase</keyword>
<feature type="binding site" description="axial binding residue" evidence="9">
    <location>
        <position position="434"/>
    </location>
    <ligand>
        <name>heme</name>
        <dbReference type="ChEBI" id="CHEBI:30413"/>
    </ligand>
    <ligandPart>
        <name>Fe</name>
        <dbReference type="ChEBI" id="CHEBI:18248"/>
    </ligandPart>
</feature>